<keyword evidence="4" id="KW-1185">Reference proteome</keyword>
<sequence>MLWALISLFFFWLVFRELTGNLPISKGYLITVLSLALLFAWPPYHHWHFERFLTAIAGQLAENHPAKVHCNTLFDTLFDEEPRVYGHADPKTGYIVIQYPRCSLLMDYLKHPELANMQELISLDILTHESMHARGEYNEAKTECEAVQRNYRTAKLLGVPDNIAKQNALDYYNGFYMKRHDGYFSKECAPGKTLDEHLNDSTWDE</sequence>
<evidence type="ECO:0000313" key="1">
    <source>
        <dbReference type="EMBL" id="KTC80252.1"/>
    </source>
</evidence>
<organism evidence="1 3">
    <name type="scientific">Legionella cherrii</name>
    <dbReference type="NCBI Taxonomy" id="28084"/>
    <lineage>
        <taxon>Bacteria</taxon>
        <taxon>Pseudomonadati</taxon>
        <taxon>Pseudomonadota</taxon>
        <taxon>Gammaproteobacteria</taxon>
        <taxon>Legionellales</taxon>
        <taxon>Legionellaceae</taxon>
        <taxon>Legionella</taxon>
    </lineage>
</organism>
<dbReference type="Proteomes" id="UP000277577">
    <property type="component" value="Chromosome"/>
</dbReference>
<gene>
    <name evidence="1" type="ORF">Lche_2272</name>
    <name evidence="2" type="ORF">NCTC11976_02907</name>
</gene>
<dbReference type="RefSeq" id="WP_028379990.1">
    <property type="nucleotide sequence ID" value="NZ_CAAAIT010000001.1"/>
</dbReference>
<dbReference type="EMBL" id="LNXW01000013">
    <property type="protein sequence ID" value="KTC80252.1"/>
    <property type="molecule type" value="Genomic_DNA"/>
</dbReference>
<dbReference type="PATRIC" id="fig|28084.5.peg.2462"/>
<dbReference type="EMBL" id="LR134173">
    <property type="protein sequence ID" value="VEB38770.1"/>
    <property type="molecule type" value="Genomic_DNA"/>
</dbReference>
<name>A0A0W0S9H7_9GAMM</name>
<evidence type="ECO:0000313" key="2">
    <source>
        <dbReference type="EMBL" id="VEB38770.1"/>
    </source>
</evidence>
<evidence type="ECO:0000313" key="3">
    <source>
        <dbReference type="Proteomes" id="UP000054921"/>
    </source>
</evidence>
<dbReference type="Proteomes" id="UP000054921">
    <property type="component" value="Unassembled WGS sequence"/>
</dbReference>
<reference evidence="1 3" key="1">
    <citation type="submission" date="2015-11" db="EMBL/GenBank/DDBJ databases">
        <title>Genomic analysis of 38 Legionella species identifies large and diverse effector repertoires.</title>
        <authorList>
            <person name="Burstein D."/>
            <person name="Amaro F."/>
            <person name="Zusman T."/>
            <person name="Lifshitz Z."/>
            <person name="Cohen O."/>
            <person name="Gilbert J.A."/>
            <person name="Pupko T."/>
            <person name="Shuman H.A."/>
            <person name="Segal G."/>
        </authorList>
    </citation>
    <scope>NUCLEOTIDE SEQUENCE [LARGE SCALE GENOMIC DNA]</scope>
    <source>
        <strain evidence="1 3">ORW</strain>
    </source>
</reference>
<protein>
    <submittedName>
        <fullName evidence="1">Uncharacterized protein</fullName>
    </submittedName>
</protein>
<proteinExistence type="predicted"/>
<accession>A0A0W0S9H7</accession>
<dbReference type="AlphaFoldDB" id="A0A0W0S9H7"/>
<dbReference type="OrthoDB" id="5642467at2"/>
<evidence type="ECO:0000313" key="4">
    <source>
        <dbReference type="Proteomes" id="UP000277577"/>
    </source>
</evidence>
<reference evidence="2 4" key="2">
    <citation type="submission" date="2018-12" db="EMBL/GenBank/DDBJ databases">
        <authorList>
            <consortium name="Pathogen Informatics"/>
        </authorList>
    </citation>
    <scope>NUCLEOTIDE SEQUENCE [LARGE SCALE GENOMIC DNA]</scope>
    <source>
        <strain evidence="2 4">NCTC11976</strain>
    </source>
</reference>